<feature type="transmembrane region" description="Helical" evidence="8">
    <location>
        <begin position="132"/>
        <end position="155"/>
    </location>
</feature>
<evidence type="ECO:0000256" key="2">
    <source>
        <dbReference type="ARBA" id="ARBA00022475"/>
    </source>
</evidence>
<feature type="transmembrane region" description="Helical" evidence="8">
    <location>
        <begin position="52"/>
        <end position="71"/>
    </location>
</feature>
<organism evidence="9 10">
    <name type="scientific">Treponema vincentii ATCC 35580</name>
    <dbReference type="NCBI Taxonomy" id="596324"/>
    <lineage>
        <taxon>Bacteria</taxon>
        <taxon>Pseudomonadati</taxon>
        <taxon>Spirochaetota</taxon>
        <taxon>Spirochaetia</taxon>
        <taxon>Spirochaetales</taxon>
        <taxon>Treponemataceae</taxon>
        <taxon>Treponema</taxon>
    </lineage>
</organism>
<dbReference type="STRING" id="596324.TREVI0001_1190"/>
<comment type="caution">
    <text evidence="9">The sequence shown here is derived from an EMBL/GenBank/DDBJ whole genome shotgun (WGS) entry which is preliminary data.</text>
</comment>
<comment type="cofactor">
    <cofactor evidence="7">
        <name>Mg(2+)</name>
        <dbReference type="ChEBI" id="CHEBI:18420"/>
    </cofactor>
</comment>
<dbReference type="CDD" id="cd06853">
    <property type="entry name" value="GT_WecA_like"/>
    <property type="match status" value="1"/>
</dbReference>
<feature type="transmembrane region" description="Helical" evidence="8">
    <location>
        <begin position="302"/>
        <end position="323"/>
    </location>
</feature>
<feature type="transmembrane region" description="Helical" evidence="8">
    <location>
        <begin position="193"/>
        <end position="215"/>
    </location>
</feature>
<evidence type="ECO:0000313" key="9">
    <source>
        <dbReference type="EMBL" id="EEV19696.1"/>
    </source>
</evidence>
<keyword evidence="3 9" id="KW-0808">Transferase</keyword>
<dbReference type="GO" id="GO:0009103">
    <property type="term" value="P:lipopolysaccharide biosynthetic process"/>
    <property type="evidence" value="ECO:0007669"/>
    <property type="project" value="TreeGrafter"/>
</dbReference>
<dbReference type="AlphaFoldDB" id="C8PS26"/>
<dbReference type="GO" id="GO:0071555">
    <property type="term" value="P:cell wall organization"/>
    <property type="evidence" value="ECO:0007669"/>
    <property type="project" value="TreeGrafter"/>
</dbReference>
<reference evidence="9 10" key="1">
    <citation type="submission" date="2009-07" db="EMBL/GenBank/DDBJ databases">
        <authorList>
            <person name="Madupu R."/>
            <person name="Sebastian Y."/>
            <person name="Durkin A.S."/>
            <person name="Torralba M."/>
            <person name="Methe B."/>
            <person name="Sutton G.G."/>
            <person name="Strausberg R.L."/>
            <person name="Nelson K.E."/>
        </authorList>
    </citation>
    <scope>NUCLEOTIDE SEQUENCE [LARGE SCALE GENOMIC DNA]</scope>
    <source>
        <strain evidence="9 10">ATCC 35580</strain>
    </source>
</reference>
<feature type="binding site" evidence="7">
    <location>
        <position position="162"/>
    </location>
    <ligand>
        <name>Mg(2+)</name>
        <dbReference type="ChEBI" id="CHEBI:18420"/>
    </ligand>
</feature>
<dbReference type="GO" id="GO:0044038">
    <property type="term" value="P:cell wall macromolecule biosynthetic process"/>
    <property type="evidence" value="ECO:0007669"/>
    <property type="project" value="TreeGrafter"/>
</dbReference>
<feature type="transmembrane region" description="Helical" evidence="8">
    <location>
        <begin position="6"/>
        <end position="31"/>
    </location>
</feature>
<evidence type="ECO:0000256" key="6">
    <source>
        <dbReference type="ARBA" id="ARBA00023136"/>
    </source>
</evidence>
<feature type="transmembrane region" description="Helical" evidence="8">
    <location>
        <begin position="107"/>
        <end position="126"/>
    </location>
</feature>
<dbReference type="PANTHER" id="PTHR22926:SF3">
    <property type="entry name" value="UNDECAPRENYL-PHOSPHATE ALPHA-N-ACETYLGLUCOSAMINYL 1-PHOSPHATE TRANSFERASE"/>
    <property type="match status" value="1"/>
</dbReference>
<keyword evidence="2" id="KW-1003">Cell membrane</keyword>
<comment type="subcellular location">
    <subcellularLocation>
        <location evidence="1">Cell membrane</location>
        <topology evidence="1">Multi-pass membrane protein</topology>
    </subcellularLocation>
</comment>
<evidence type="ECO:0000256" key="7">
    <source>
        <dbReference type="PIRSR" id="PIRSR600715-1"/>
    </source>
</evidence>
<dbReference type="EC" id="2.7.8.-" evidence="9"/>
<dbReference type="OrthoDB" id="9783652at2"/>
<accession>C8PS26</accession>
<feature type="transmembrane region" description="Helical" evidence="8">
    <location>
        <begin position="329"/>
        <end position="349"/>
    </location>
</feature>
<dbReference type="PANTHER" id="PTHR22926">
    <property type="entry name" value="PHOSPHO-N-ACETYLMURAMOYL-PENTAPEPTIDE-TRANSFERASE"/>
    <property type="match status" value="1"/>
</dbReference>
<evidence type="ECO:0000256" key="8">
    <source>
        <dbReference type="SAM" id="Phobius"/>
    </source>
</evidence>
<dbReference type="InterPro" id="IPR000715">
    <property type="entry name" value="Glycosyl_transferase_4"/>
</dbReference>
<dbReference type="EMBL" id="ACYH01000049">
    <property type="protein sequence ID" value="EEV19696.1"/>
    <property type="molecule type" value="Genomic_DNA"/>
</dbReference>
<dbReference type="GO" id="GO:0016780">
    <property type="term" value="F:phosphotransferase activity, for other substituted phosphate groups"/>
    <property type="evidence" value="ECO:0007669"/>
    <property type="project" value="InterPro"/>
</dbReference>
<dbReference type="RefSeq" id="WP_006189393.1">
    <property type="nucleotide sequence ID" value="NZ_ACYH01000049.1"/>
</dbReference>
<dbReference type="GO" id="GO:0046872">
    <property type="term" value="F:metal ion binding"/>
    <property type="evidence" value="ECO:0007669"/>
    <property type="project" value="UniProtKB-KW"/>
</dbReference>
<dbReference type="Pfam" id="PF00953">
    <property type="entry name" value="Glycos_transf_4"/>
    <property type="match status" value="1"/>
</dbReference>
<keyword evidence="4 8" id="KW-0812">Transmembrane</keyword>
<proteinExistence type="predicted"/>
<feature type="binding site" evidence="7">
    <location>
        <position position="226"/>
    </location>
    <ligand>
        <name>Mg(2+)</name>
        <dbReference type="ChEBI" id="CHEBI:18420"/>
    </ligand>
</feature>
<keyword evidence="6 8" id="KW-0472">Membrane</keyword>
<keyword evidence="5 8" id="KW-1133">Transmembrane helix</keyword>
<dbReference type="GO" id="GO:0005886">
    <property type="term" value="C:plasma membrane"/>
    <property type="evidence" value="ECO:0007669"/>
    <property type="project" value="UniProtKB-SubCell"/>
</dbReference>
<protein>
    <submittedName>
        <fullName evidence="9">Glycosyltransferase, group 4 family</fullName>
        <ecNumber evidence="9">2.7.8.-</ecNumber>
    </submittedName>
</protein>
<sequence>MQLTNMQLILFMMLIPCAVSAFFVYLVIIFAKRHNLYDDVGGRKIHSGNIPRLGGVGFFSAFVLSVFIVYFKFPGTIVITHQFSAIIIGGVLIFCMGLWDDLKNWRAIYKLIVQLIAGCVVTYAGFRFTGISFAPIGLSIPFGILAYPITVLWIAGVTNAVNLMDGIDGQVGCLSISLLISYIVLFVKDSPPHFSMIYACIMLSAAIMGFLFFNLSYPKAKIFMGDAGSQFLGFVLAILPLVPRNNGYETAAAPFAAVFMMLPIFDMIAAIWRRIRDKKPIREGDRLHIHHKLMLFGYSPRGALVIVMVLQIIIDIFVTLAVISQGLMALATLIGLLLVGILFFALIHFEKEKHIAHESAAHTENNGNL</sequence>
<dbReference type="eggNOG" id="COG0472">
    <property type="taxonomic scope" value="Bacteria"/>
</dbReference>
<evidence type="ECO:0000313" key="10">
    <source>
        <dbReference type="Proteomes" id="UP000004509"/>
    </source>
</evidence>
<feature type="transmembrane region" description="Helical" evidence="8">
    <location>
        <begin position="251"/>
        <end position="272"/>
    </location>
</feature>
<keyword evidence="7" id="KW-0479">Metal-binding</keyword>
<feature type="transmembrane region" description="Helical" evidence="8">
    <location>
        <begin position="167"/>
        <end position="187"/>
    </location>
</feature>
<dbReference type="Proteomes" id="UP000004509">
    <property type="component" value="Unassembled WGS sequence"/>
</dbReference>
<evidence type="ECO:0000256" key="4">
    <source>
        <dbReference type="ARBA" id="ARBA00022692"/>
    </source>
</evidence>
<feature type="transmembrane region" description="Helical" evidence="8">
    <location>
        <begin position="77"/>
        <end position="95"/>
    </location>
</feature>
<evidence type="ECO:0000256" key="3">
    <source>
        <dbReference type="ARBA" id="ARBA00022679"/>
    </source>
</evidence>
<gene>
    <name evidence="9" type="ORF">TREVI0001_1190</name>
</gene>
<evidence type="ECO:0000256" key="5">
    <source>
        <dbReference type="ARBA" id="ARBA00022989"/>
    </source>
</evidence>
<evidence type="ECO:0000256" key="1">
    <source>
        <dbReference type="ARBA" id="ARBA00004651"/>
    </source>
</evidence>
<keyword evidence="7" id="KW-0460">Magnesium</keyword>
<name>C8PS26_9SPIR</name>